<accession>A0A1J4JXC7</accession>
<gene>
    <name evidence="2" type="ORF">TRFO_01494</name>
</gene>
<keyword evidence="3" id="KW-1185">Reference proteome</keyword>
<dbReference type="Proteomes" id="UP000179807">
    <property type="component" value="Unassembled WGS sequence"/>
</dbReference>
<evidence type="ECO:0000256" key="1">
    <source>
        <dbReference type="SAM" id="MobiDB-lite"/>
    </source>
</evidence>
<comment type="caution">
    <text evidence="2">The sequence shown here is derived from an EMBL/GenBank/DDBJ whole genome shotgun (WGS) entry which is preliminary data.</text>
</comment>
<dbReference type="AlphaFoldDB" id="A0A1J4JXC7"/>
<dbReference type="VEuPathDB" id="TrichDB:TRFO_01494"/>
<dbReference type="GeneID" id="94824833"/>
<dbReference type="RefSeq" id="XP_068356943.1">
    <property type="nucleotide sequence ID" value="XM_068490129.1"/>
</dbReference>
<feature type="compositionally biased region" description="Polar residues" evidence="1">
    <location>
        <begin position="438"/>
        <end position="452"/>
    </location>
</feature>
<dbReference type="EMBL" id="MLAK01000815">
    <property type="protein sequence ID" value="OHT03807.1"/>
    <property type="molecule type" value="Genomic_DNA"/>
</dbReference>
<reference evidence="2" key="1">
    <citation type="submission" date="2016-10" db="EMBL/GenBank/DDBJ databases">
        <authorList>
            <person name="Benchimol M."/>
            <person name="Almeida L.G."/>
            <person name="Vasconcelos A.T."/>
            <person name="Perreira-Neves A."/>
            <person name="Rosa I.A."/>
            <person name="Tasca T."/>
            <person name="Bogo M.R."/>
            <person name="de Souza W."/>
        </authorList>
    </citation>
    <scope>NUCLEOTIDE SEQUENCE [LARGE SCALE GENOMIC DNA]</scope>
    <source>
        <strain evidence="2">K</strain>
    </source>
</reference>
<evidence type="ECO:0000313" key="3">
    <source>
        <dbReference type="Proteomes" id="UP000179807"/>
    </source>
</evidence>
<name>A0A1J4JXC7_9EUKA</name>
<evidence type="ECO:0000313" key="2">
    <source>
        <dbReference type="EMBL" id="OHT03807.1"/>
    </source>
</evidence>
<proteinExistence type="predicted"/>
<protein>
    <submittedName>
        <fullName evidence="2">Uncharacterized protein</fullName>
    </submittedName>
</protein>
<feature type="region of interest" description="Disordered" evidence="1">
    <location>
        <begin position="416"/>
        <end position="452"/>
    </location>
</feature>
<organism evidence="2 3">
    <name type="scientific">Tritrichomonas foetus</name>
    <dbReference type="NCBI Taxonomy" id="1144522"/>
    <lineage>
        <taxon>Eukaryota</taxon>
        <taxon>Metamonada</taxon>
        <taxon>Parabasalia</taxon>
        <taxon>Tritrichomonadida</taxon>
        <taxon>Tritrichomonadidae</taxon>
        <taxon>Tritrichomonas</taxon>
    </lineage>
</organism>
<sequence length="452" mass="52216">MKEELAICARIDEVKSLQKYVTDFESLTNHNIQEIKENHLLFKEDISERVDTLRIYVKDQVSECTFSVNNVARAQNALIEEKIFQLSRPTVEFEKLQREVMKIKQKNKDIISSTTKITNFFASFVGDDDGAPITLDQFVDRALQEVRDQVDNLETTQLKNEERFSKADFYFKRLFGFDENVDFHFPNWEKAEKITIDGKPKLPVCNDPATLIDYLEYLMKFAPAVQKAISAFYHQICALSNSIYDHEEKEVSFEHLQNKLDLIDQLESDVTHLKNSAISQEQIDYFTSACEELSQQKLGNDELSFVKKQLLQIKNEIVPKREIDQVLSELKEDVDHMVADAITDLKENVDFLFQDQIQNQSQYHHDSQFQPKVDDSSLPAIAAVTPRGTASHKMMYKQAPSTTRVIVPKKEEIEEVGRHNRRIQKTASRVNVPLEAIPQQTSKSALSSKRKF</sequence>